<evidence type="ECO:0000313" key="2">
    <source>
        <dbReference type="Proteomes" id="UP000239576"/>
    </source>
</evidence>
<keyword evidence="2" id="KW-1185">Reference proteome</keyword>
<reference evidence="1 2" key="2">
    <citation type="submission" date="2018-03" db="EMBL/GenBank/DDBJ databases">
        <title>The ancient ancestry and fast evolution of plastids.</title>
        <authorList>
            <person name="Moore K.R."/>
            <person name="Magnabosco C."/>
            <person name="Momper L."/>
            <person name="Gold D.A."/>
            <person name="Bosak T."/>
            <person name="Fournier G.P."/>
        </authorList>
    </citation>
    <scope>NUCLEOTIDE SEQUENCE [LARGE SCALE GENOMIC DNA]</scope>
    <source>
        <strain evidence="1 2">ULC18</strain>
    </source>
</reference>
<reference evidence="2" key="1">
    <citation type="submission" date="2018-02" db="EMBL/GenBank/DDBJ databases">
        <authorList>
            <person name="Moore K."/>
            <person name="Momper L."/>
        </authorList>
    </citation>
    <scope>NUCLEOTIDE SEQUENCE [LARGE SCALE GENOMIC DNA]</scope>
    <source>
        <strain evidence="2">ULC18</strain>
    </source>
</reference>
<evidence type="ECO:0000313" key="1">
    <source>
        <dbReference type="EMBL" id="PSB30866.1"/>
    </source>
</evidence>
<proteinExistence type="predicted"/>
<dbReference type="RefSeq" id="WP_106255783.1">
    <property type="nucleotide sequence ID" value="NZ_CAWNSW010000090.1"/>
</dbReference>
<dbReference type="AlphaFoldDB" id="A0A2T1EDN1"/>
<dbReference type="Gene3D" id="3.30.420.10">
    <property type="entry name" value="Ribonuclease H-like superfamily/Ribonuclease H"/>
    <property type="match status" value="1"/>
</dbReference>
<sequence>MKAEITALEAQGLEGEVLDRASGKLIESRGQGQGFQYWEKYGRPPSTRTVERWLKPIEEKRYQASNSRSPGWHSSELVLNTRDGQQIAVKSSNQVWQTDHTKADVLLVDEEGEEIGRPYLTTVIDCHSRCIVGIRLGLAAPSSQVFALALRNAIGSIGIPGS</sequence>
<dbReference type="GO" id="GO:0003676">
    <property type="term" value="F:nucleic acid binding"/>
    <property type="evidence" value="ECO:0007669"/>
    <property type="project" value="InterPro"/>
</dbReference>
<name>A0A2T1EDN1_9CYAN</name>
<gene>
    <name evidence="1" type="ORF">C7B82_08030</name>
</gene>
<dbReference type="SUPFAM" id="SSF53098">
    <property type="entry name" value="Ribonuclease H-like"/>
    <property type="match status" value="1"/>
</dbReference>
<accession>A0A2T1EDN1</accession>
<dbReference type="InterPro" id="IPR012337">
    <property type="entry name" value="RNaseH-like_sf"/>
</dbReference>
<dbReference type="Proteomes" id="UP000239576">
    <property type="component" value="Unassembled WGS sequence"/>
</dbReference>
<protein>
    <submittedName>
        <fullName evidence="1">Uncharacterized protein</fullName>
    </submittedName>
</protein>
<dbReference type="InterPro" id="IPR036397">
    <property type="entry name" value="RNaseH_sf"/>
</dbReference>
<comment type="caution">
    <text evidence="1">The sequence shown here is derived from an EMBL/GenBank/DDBJ whole genome shotgun (WGS) entry which is preliminary data.</text>
</comment>
<dbReference type="EMBL" id="PVWK01000047">
    <property type="protein sequence ID" value="PSB30866.1"/>
    <property type="molecule type" value="Genomic_DNA"/>
</dbReference>
<organism evidence="1 2">
    <name type="scientific">Stenomitos frigidus ULC18</name>
    <dbReference type="NCBI Taxonomy" id="2107698"/>
    <lineage>
        <taxon>Bacteria</taxon>
        <taxon>Bacillati</taxon>
        <taxon>Cyanobacteriota</taxon>
        <taxon>Cyanophyceae</taxon>
        <taxon>Leptolyngbyales</taxon>
        <taxon>Leptolyngbyaceae</taxon>
        <taxon>Stenomitos</taxon>
    </lineage>
</organism>
<dbReference type="OrthoDB" id="501284at2"/>